<dbReference type="Pfam" id="PF06055">
    <property type="entry name" value="ExoD"/>
    <property type="match status" value="1"/>
</dbReference>
<keyword evidence="3" id="KW-1185">Reference proteome</keyword>
<proteinExistence type="predicted"/>
<feature type="transmembrane region" description="Helical" evidence="1">
    <location>
        <begin position="149"/>
        <end position="167"/>
    </location>
</feature>
<feature type="transmembrane region" description="Helical" evidence="1">
    <location>
        <begin position="121"/>
        <end position="143"/>
    </location>
</feature>
<accession>A0A9Q3YQP4</accession>
<keyword evidence="1" id="KW-0812">Transmembrane</keyword>
<evidence type="ECO:0000256" key="1">
    <source>
        <dbReference type="SAM" id="Phobius"/>
    </source>
</evidence>
<reference evidence="2" key="1">
    <citation type="submission" date="2021-10" db="EMBL/GenBank/DDBJ databases">
        <title>The diversity and Nitrogen Metabolism of Culturable Nitrate-Utilizing Bacteria Within the Oxygen Minimum Zone of the Changjiang (Yangtze River)Estuary.</title>
        <authorList>
            <person name="Zhang D."/>
            <person name="Zheng J."/>
            <person name="Liu S."/>
            <person name="He W."/>
        </authorList>
    </citation>
    <scope>NUCLEOTIDE SEQUENCE</scope>
    <source>
        <strain evidence="2">FXH-223</strain>
    </source>
</reference>
<dbReference type="EMBL" id="JAJGNA010000026">
    <property type="protein sequence ID" value="MCC4310005.1"/>
    <property type="molecule type" value="Genomic_DNA"/>
</dbReference>
<evidence type="ECO:0000313" key="3">
    <source>
        <dbReference type="Proteomes" id="UP001108027"/>
    </source>
</evidence>
<gene>
    <name evidence="2" type="ORF">LL252_15635</name>
</gene>
<dbReference type="Proteomes" id="UP001108027">
    <property type="component" value="Unassembled WGS sequence"/>
</dbReference>
<dbReference type="AlphaFoldDB" id="A0A9Q3YQP4"/>
<dbReference type="RefSeq" id="WP_228234680.1">
    <property type="nucleotide sequence ID" value="NZ_ARXL01000104.1"/>
</dbReference>
<organism evidence="2 3">
    <name type="scientific">Alloalcanivorax marinus</name>
    <dbReference type="NCBI Taxonomy" id="1177169"/>
    <lineage>
        <taxon>Bacteria</taxon>
        <taxon>Pseudomonadati</taxon>
        <taxon>Pseudomonadota</taxon>
        <taxon>Gammaproteobacteria</taxon>
        <taxon>Oceanospirillales</taxon>
        <taxon>Alcanivoracaceae</taxon>
        <taxon>Alloalcanivorax</taxon>
    </lineage>
</organism>
<name>A0A9Q3YQP4_9GAMM</name>
<keyword evidence="1" id="KW-0472">Membrane</keyword>
<dbReference type="PIRSF" id="PIRSF033239">
    <property type="entry name" value="ExoD"/>
    <property type="match status" value="1"/>
</dbReference>
<feature type="transmembrane region" description="Helical" evidence="1">
    <location>
        <begin position="45"/>
        <end position="78"/>
    </location>
</feature>
<keyword evidence="1" id="KW-1133">Transmembrane helix</keyword>
<dbReference type="PANTHER" id="PTHR41795">
    <property type="entry name" value="EXOPOLYSACCHARIDE SYNTHESIS PROTEIN"/>
    <property type="match status" value="1"/>
</dbReference>
<feature type="transmembrane region" description="Helical" evidence="1">
    <location>
        <begin position="174"/>
        <end position="194"/>
    </location>
</feature>
<dbReference type="PANTHER" id="PTHR41795:SF1">
    <property type="entry name" value="EXOPOLYSACCHARIDE SYNTHESIS PROTEIN"/>
    <property type="match status" value="1"/>
</dbReference>
<protein>
    <submittedName>
        <fullName evidence="2">Exopolysaccharide biosynthesis protein</fullName>
    </submittedName>
</protein>
<dbReference type="InterPro" id="IPR010331">
    <property type="entry name" value="ExoD"/>
</dbReference>
<evidence type="ECO:0000313" key="2">
    <source>
        <dbReference type="EMBL" id="MCC4310005.1"/>
    </source>
</evidence>
<sequence>MRDSEPALGLTDILQELADRPDTRRLSLVTLVDTMQGRGFGPLLLVPALIVVLPTGALPGVPTLCALLIVLVAGQLVVGRRVPWLPARLRRVDFDRDRFRAMVDKARPWTERLDRLLKPRLAWLTRWPFNRVGALACLLLAVAMIPLELVPFAAAIPALIILLYALALAAHDGVLAVLGLAAMIAALAAAVWFWPIF</sequence>
<comment type="caution">
    <text evidence="2">The sequence shown here is derived from an EMBL/GenBank/DDBJ whole genome shotgun (WGS) entry which is preliminary data.</text>
</comment>